<dbReference type="RefSeq" id="WP_041059427.1">
    <property type="nucleotide sequence ID" value="NZ_JXRR01000017.1"/>
</dbReference>
<dbReference type="Proteomes" id="UP000031972">
    <property type="component" value="Unassembled WGS sequence"/>
</dbReference>
<accession>A0A0C2VPW8</accession>
<evidence type="ECO:0008006" key="3">
    <source>
        <dbReference type="Google" id="ProtNLM"/>
    </source>
</evidence>
<dbReference type="InterPro" id="IPR010690">
    <property type="entry name" value="YqfD"/>
</dbReference>
<dbReference type="Pfam" id="PF06898">
    <property type="entry name" value="YqfD"/>
    <property type="match status" value="1"/>
</dbReference>
<dbReference type="OrthoDB" id="1640349at2"/>
<dbReference type="PATRIC" id="fig|220754.4.peg.2729"/>
<gene>
    <name evidence="1" type="ORF">KR50_27130</name>
</gene>
<protein>
    <recommendedName>
        <fullName evidence="3">Stage IV sporulation protein</fullName>
    </recommendedName>
</protein>
<dbReference type="AlphaFoldDB" id="A0A0C2VPW8"/>
<proteinExistence type="predicted"/>
<comment type="caution">
    <text evidence="1">The sequence shown here is derived from an EMBL/GenBank/DDBJ whole genome shotgun (WGS) entry which is preliminary data.</text>
</comment>
<sequence>MKPTLPGTIGVTIKGKAYPVVLQRLYQQSVVLHSITSSGEDEIHFYLSHYELSHIRKAVFKTGCKVKLEKGSGLAFELEHAFKIRSFIIWMVIAIALVMGSTRFLWSVEVQGATPEIRQEVEIAMKELGYAPGKSKKSLPTENQISPILYKEIDQLSWMGLEWQGTKLIVHLKEKKGSTQTVKLPPSHIVASKKGTIQSMQIESGQAVENVNSVVKKGQLIVTGLVGREEDKQAVPSKGVVMAETWYEVNVTVPDKLVRETLTGNEKRKWSLQLFGWTTPSIPFTKVPFTSAVEEIKSDDIEVAGFRFPIKKKTTHIYETEKTISKVDQKAAREIALKVAKEEVLSLIGGTGKIQQEKFLHEQNDNGKVKLIIYFQALEDIAKVQPFSEETRE</sequence>
<keyword evidence="2" id="KW-1185">Reference proteome</keyword>
<dbReference type="PIRSF" id="PIRSF029895">
    <property type="entry name" value="SpoIV"/>
    <property type="match status" value="1"/>
</dbReference>
<organism evidence="1 2">
    <name type="scientific">Jeotgalibacillus campisalis</name>
    <dbReference type="NCBI Taxonomy" id="220754"/>
    <lineage>
        <taxon>Bacteria</taxon>
        <taxon>Bacillati</taxon>
        <taxon>Bacillota</taxon>
        <taxon>Bacilli</taxon>
        <taxon>Bacillales</taxon>
        <taxon>Caryophanaceae</taxon>
        <taxon>Jeotgalibacillus</taxon>
    </lineage>
</organism>
<name>A0A0C2VPW8_9BACL</name>
<reference evidence="1 2" key="1">
    <citation type="submission" date="2015-01" db="EMBL/GenBank/DDBJ databases">
        <title>Jeotgalibacillus campisalis genome sequencing.</title>
        <authorList>
            <person name="Goh K.M."/>
            <person name="Chan K.-G."/>
            <person name="Yaakop A.S."/>
            <person name="Ee R."/>
            <person name="Gan H.M."/>
            <person name="Chan C.S."/>
        </authorList>
    </citation>
    <scope>NUCLEOTIDE SEQUENCE [LARGE SCALE GENOMIC DNA]</scope>
    <source>
        <strain evidence="1 2">SF-57</strain>
    </source>
</reference>
<evidence type="ECO:0000313" key="1">
    <source>
        <dbReference type="EMBL" id="KIL46038.1"/>
    </source>
</evidence>
<evidence type="ECO:0000313" key="2">
    <source>
        <dbReference type="Proteomes" id="UP000031972"/>
    </source>
</evidence>
<dbReference type="EMBL" id="JXRR01000017">
    <property type="protein sequence ID" value="KIL46038.1"/>
    <property type="molecule type" value="Genomic_DNA"/>
</dbReference>